<dbReference type="GO" id="GO:0003676">
    <property type="term" value="F:nucleic acid binding"/>
    <property type="evidence" value="ECO:0007669"/>
    <property type="project" value="InterPro"/>
</dbReference>
<proteinExistence type="predicted"/>
<evidence type="ECO:0000256" key="1">
    <source>
        <dbReference type="SAM" id="MobiDB-lite"/>
    </source>
</evidence>
<dbReference type="EMBL" id="OU503037">
    <property type="protein sequence ID" value="CAI9756335.1"/>
    <property type="molecule type" value="Genomic_DNA"/>
</dbReference>
<feature type="region of interest" description="Disordered" evidence="1">
    <location>
        <begin position="1"/>
        <end position="66"/>
    </location>
</feature>
<gene>
    <name evidence="2" type="ORF">FPE_LOCUS3765</name>
</gene>
<name>A0AAD1YST5_9LAMI</name>
<evidence type="ECO:0000313" key="2">
    <source>
        <dbReference type="EMBL" id="CAI9756335.1"/>
    </source>
</evidence>
<dbReference type="Proteomes" id="UP000834106">
    <property type="component" value="Chromosome 2"/>
</dbReference>
<dbReference type="AlphaFoldDB" id="A0AAD1YST5"/>
<accession>A0AAD1YST5</accession>
<sequence length="155" mass="17706">MRWHESGVPRVKTPQDKKEQKGRINKGWLTNAKELQQRGASSGFSRPNRPTQFGIGGALPPKNALGEEKNNRSQLLQHQVMQRDYKLSSYSLNSVSAHFLNDQQRAYSRRFSILSNISSFNYNARTIQKFSRPNTYKTGKTRANHTIVSPNCNLL</sequence>
<keyword evidence="3" id="KW-1185">Reference proteome</keyword>
<reference evidence="2" key="1">
    <citation type="submission" date="2023-05" db="EMBL/GenBank/DDBJ databases">
        <authorList>
            <person name="Huff M."/>
        </authorList>
    </citation>
    <scope>NUCLEOTIDE SEQUENCE</scope>
</reference>
<feature type="compositionally biased region" description="Polar residues" evidence="1">
    <location>
        <begin position="38"/>
        <end position="51"/>
    </location>
</feature>
<protein>
    <submittedName>
        <fullName evidence="2">Uncharacterized protein</fullName>
    </submittedName>
</protein>
<evidence type="ECO:0000313" key="3">
    <source>
        <dbReference type="Proteomes" id="UP000834106"/>
    </source>
</evidence>
<feature type="compositionally biased region" description="Basic and acidic residues" evidence="1">
    <location>
        <begin position="1"/>
        <end position="22"/>
    </location>
</feature>
<dbReference type="Gene3D" id="3.30.420.10">
    <property type="entry name" value="Ribonuclease H-like superfamily/Ribonuclease H"/>
    <property type="match status" value="1"/>
</dbReference>
<organism evidence="2 3">
    <name type="scientific">Fraxinus pennsylvanica</name>
    <dbReference type="NCBI Taxonomy" id="56036"/>
    <lineage>
        <taxon>Eukaryota</taxon>
        <taxon>Viridiplantae</taxon>
        <taxon>Streptophyta</taxon>
        <taxon>Embryophyta</taxon>
        <taxon>Tracheophyta</taxon>
        <taxon>Spermatophyta</taxon>
        <taxon>Magnoliopsida</taxon>
        <taxon>eudicotyledons</taxon>
        <taxon>Gunneridae</taxon>
        <taxon>Pentapetalae</taxon>
        <taxon>asterids</taxon>
        <taxon>lamiids</taxon>
        <taxon>Lamiales</taxon>
        <taxon>Oleaceae</taxon>
        <taxon>Oleeae</taxon>
        <taxon>Fraxinus</taxon>
    </lineage>
</organism>
<dbReference type="InterPro" id="IPR036397">
    <property type="entry name" value="RNaseH_sf"/>
</dbReference>